<dbReference type="Pfam" id="PF01709">
    <property type="entry name" value="Transcrip_reg"/>
    <property type="match status" value="1"/>
</dbReference>
<feature type="domain" description="TACO1/YebC-like second and third" evidence="7">
    <location>
        <begin position="82"/>
        <end position="237"/>
    </location>
</feature>
<protein>
    <recommendedName>
        <fullName evidence="6">Probable transcriptional regulatory protein AOC03_00205</fullName>
    </recommendedName>
</protein>
<evidence type="ECO:0000313" key="10">
    <source>
        <dbReference type="Proteomes" id="UP000059847"/>
    </source>
</evidence>
<dbReference type="OrthoDB" id="9781053at2"/>
<accession>A0A0M4T5W1</accession>
<evidence type="ECO:0000259" key="7">
    <source>
        <dbReference type="Pfam" id="PF01709"/>
    </source>
</evidence>
<dbReference type="PANTHER" id="PTHR12532">
    <property type="entry name" value="TRANSLATIONAL ACTIVATOR OF CYTOCHROME C OXIDASE 1"/>
    <property type="match status" value="1"/>
</dbReference>
<dbReference type="NCBIfam" id="NF009044">
    <property type="entry name" value="PRK12378.1"/>
    <property type="match status" value="1"/>
</dbReference>
<keyword evidence="10" id="KW-1185">Reference proteome</keyword>
<keyword evidence="4 6" id="KW-0238">DNA-binding</keyword>
<dbReference type="InterPro" id="IPR002876">
    <property type="entry name" value="Transcrip_reg_TACO1-like"/>
</dbReference>
<dbReference type="InterPro" id="IPR048300">
    <property type="entry name" value="TACO1_YebC-like_2nd/3rd_dom"/>
</dbReference>
<keyword evidence="3 6" id="KW-0805">Transcription regulation</keyword>
<dbReference type="FunFam" id="1.10.10.200:FF:000001">
    <property type="entry name" value="Probable transcriptional regulatory protein YebC"/>
    <property type="match status" value="1"/>
</dbReference>
<name>A0A0M4T5W1_9GAMM</name>
<reference evidence="9 10" key="1">
    <citation type="submission" date="2015-09" db="EMBL/GenBank/DDBJ databases">
        <title>Complete genome of Psychrobacter urativorans R10.10B.</title>
        <authorList>
            <person name="See-Too W.S."/>
            <person name="Chan K.G."/>
        </authorList>
    </citation>
    <scope>NUCLEOTIDE SEQUENCE [LARGE SCALE GENOMIC DNA]</scope>
    <source>
        <strain evidence="9 10">R10.10B</strain>
    </source>
</reference>
<evidence type="ECO:0000259" key="8">
    <source>
        <dbReference type="Pfam" id="PF20772"/>
    </source>
</evidence>
<feature type="domain" description="TACO1/YebC-like N-terminal" evidence="8">
    <location>
        <begin position="5"/>
        <end position="76"/>
    </location>
</feature>
<dbReference type="FunFam" id="3.30.70.980:FF:000002">
    <property type="entry name" value="Probable transcriptional regulatory protein YebC"/>
    <property type="match status" value="1"/>
</dbReference>
<dbReference type="PANTHER" id="PTHR12532:SF6">
    <property type="entry name" value="TRANSCRIPTIONAL REGULATORY PROTEIN YEBC-RELATED"/>
    <property type="match status" value="1"/>
</dbReference>
<dbReference type="SUPFAM" id="SSF75625">
    <property type="entry name" value="YebC-like"/>
    <property type="match status" value="1"/>
</dbReference>
<dbReference type="RefSeq" id="WP_062533051.1">
    <property type="nucleotide sequence ID" value="NZ_CP012678.1"/>
</dbReference>
<keyword evidence="2 6" id="KW-0963">Cytoplasm</keyword>
<comment type="similarity">
    <text evidence="1 6">Belongs to the TACO1 family.</text>
</comment>
<dbReference type="EMBL" id="CP012678">
    <property type="protein sequence ID" value="ALF58659.1"/>
    <property type="molecule type" value="Genomic_DNA"/>
</dbReference>
<dbReference type="HAMAP" id="MF_00693">
    <property type="entry name" value="Transcrip_reg_TACO1"/>
    <property type="match status" value="1"/>
</dbReference>
<dbReference type="KEGG" id="pur:AOC03_00205"/>
<keyword evidence="5 6" id="KW-0804">Transcription</keyword>
<evidence type="ECO:0000256" key="2">
    <source>
        <dbReference type="ARBA" id="ARBA00022490"/>
    </source>
</evidence>
<dbReference type="InterPro" id="IPR049083">
    <property type="entry name" value="TACO1_YebC_N"/>
</dbReference>
<evidence type="ECO:0000256" key="5">
    <source>
        <dbReference type="ARBA" id="ARBA00023163"/>
    </source>
</evidence>
<dbReference type="Pfam" id="PF20772">
    <property type="entry name" value="TACO1_YebC_N"/>
    <property type="match status" value="1"/>
</dbReference>
<dbReference type="AlphaFoldDB" id="A0A0M4T5W1"/>
<comment type="subcellular location">
    <subcellularLocation>
        <location evidence="6">Cytoplasm</location>
    </subcellularLocation>
</comment>
<dbReference type="STRING" id="45610.AOC03_00205"/>
<dbReference type="GO" id="GO:0003677">
    <property type="term" value="F:DNA binding"/>
    <property type="evidence" value="ECO:0007669"/>
    <property type="project" value="UniProtKB-UniRule"/>
</dbReference>
<evidence type="ECO:0000256" key="1">
    <source>
        <dbReference type="ARBA" id="ARBA00008724"/>
    </source>
</evidence>
<dbReference type="Gene3D" id="3.30.70.980">
    <property type="match status" value="2"/>
</dbReference>
<dbReference type="InterPro" id="IPR026564">
    <property type="entry name" value="Transcrip_reg_TACO1-like_dom3"/>
</dbReference>
<dbReference type="GO" id="GO:0005829">
    <property type="term" value="C:cytosol"/>
    <property type="evidence" value="ECO:0007669"/>
    <property type="project" value="TreeGrafter"/>
</dbReference>
<dbReference type="NCBIfam" id="NF001030">
    <property type="entry name" value="PRK00110.1"/>
    <property type="match status" value="1"/>
</dbReference>
<evidence type="ECO:0000256" key="3">
    <source>
        <dbReference type="ARBA" id="ARBA00023015"/>
    </source>
</evidence>
<evidence type="ECO:0000256" key="4">
    <source>
        <dbReference type="ARBA" id="ARBA00023125"/>
    </source>
</evidence>
<dbReference type="Proteomes" id="UP000059847">
    <property type="component" value="Chromosome"/>
</dbReference>
<dbReference type="GO" id="GO:0006355">
    <property type="term" value="P:regulation of DNA-templated transcription"/>
    <property type="evidence" value="ECO:0007669"/>
    <property type="project" value="UniProtKB-UniRule"/>
</dbReference>
<evidence type="ECO:0000313" key="9">
    <source>
        <dbReference type="EMBL" id="ALF58659.1"/>
    </source>
</evidence>
<organism evidence="9 10">
    <name type="scientific">Psychrobacter urativorans</name>
    <dbReference type="NCBI Taxonomy" id="45610"/>
    <lineage>
        <taxon>Bacteria</taxon>
        <taxon>Pseudomonadati</taxon>
        <taxon>Pseudomonadota</taxon>
        <taxon>Gammaproteobacteria</taxon>
        <taxon>Moraxellales</taxon>
        <taxon>Moraxellaceae</taxon>
        <taxon>Psychrobacter</taxon>
    </lineage>
</organism>
<dbReference type="InterPro" id="IPR029072">
    <property type="entry name" value="YebC-like"/>
</dbReference>
<dbReference type="Gene3D" id="1.10.10.200">
    <property type="match status" value="1"/>
</dbReference>
<dbReference type="NCBIfam" id="TIGR01033">
    <property type="entry name" value="YebC/PmpR family DNA-binding transcriptional regulator"/>
    <property type="match status" value="1"/>
</dbReference>
<dbReference type="InterPro" id="IPR017856">
    <property type="entry name" value="Integrase-like_N"/>
</dbReference>
<gene>
    <name evidence="9" type="ORF">AOC03_00205</name>
</gene>
<proteinExistence type="inferred from homology"/>
<evidence type="ECO:0000256" key="6">
    <source>
        <dbReference type="HAMAP-Rule" id="MF_00693"/>
    </source>
</evidence>
<sequence length="250" mass="27183">MAGHSKWANIKHRKARQDAVKGKIFTKIIREIVSAAKQGDPDPDKNPRLRAIVEKALSVNMTRDTINRAVARGTGGGDNDNMEDITYEGYGIGGVAVLVETMTDNVNRTVSEVRHAFTKHDGNLGTSGSVAYLFNKRGEISFNDVSLEDEVLLAALDAGALDVENDGETLLVITDVEHFGQVKDALNAAGLVSDNAEVTMSPATSADIDNLDDAIKVMKMIDMLEDIDDVQEVYSNVNFSDEVMVQLEEQ</sequence>